<organism evidence="2 3">
    <name type="scientific">Brachyspira hampsonii</name>
    <dbReference type="NCBI Taxonomy" id="1287055"/>
    <lineage>
        <taxon>Bacteria</taxon>
        <taxon>Pseudomonadati</taxon>
        <taxon>Spirochaetota</taxon>
        <taxon>Spirochaetia</taxon>
        <taxon>Brachyspirales</taxon>
        <taxon>Brachyspiraceae</taxon>
        <taxon>Brachyspira</taxon>
    </lineage>
</organism>
<proteinExistence type="predicted"/>
<gene>
    <name evidence="2" type="ORF">BHAMNSH16_09325</name>
</gene>
<dbReference type="KEGG" id="bhp:BHAMNSH16_09325"/>
<sequence>MKRALLIITAVLSMLSPSIFGMYGDQDDWIDFLTDGNQFRARMDQLGFVLGNSSIKGTFGFRSYNTLDVFGSILINKNNFDYLMATISGGIGYTSEAFSIGIGYNYTSVPVPASYNLGAHTPVLMINALNDNLRIVVPVQILVHNGDLQRIDNLYQYDHLGISTDTQIRYYTGIDAFNEIRLYVKYGQLGYKTDSYVDQNYGQEFFARSFGFETRFYFLNTPIGNVTVNPFIKVAYNTALHGFSTMVRAVDSLSETIEGYYPNVSFSATGNINAKWDKNPYDVTVQAVLALTANSDIVSLYLEPSLGYMAKYLGKLHYADQDGEYNLDFKVNHYLSWGAYAELYITPVKDLEWYFEMDVNNSDANSTGVPVSFAATTGITWYLPEF</sequence>
<accession>A0AAC9TWI6</accession>
<evidence type="ECO:0000313" key="3">
    <source>
        <dbReference type="Proteomes" id="UP000264880"/>
    </source>
</evidence>
<feature type="chain" id="PRO_5041931310" evidence="1">
    <location>
        <begin position="22"/>
        <end position="386"/>
    </location>
</feature>
<keyword evidence="3" id="KW-1185">Reference proteome</keyword>
<dbReference type="AlphaFoldDB" id="A0AAC9TWI6"/>
<reference evidence="2 3" key="1">
    <citation type="submission" date="2017-02" db="EMBL/GenBank/DDBJ databases">
        <title>Complete genome sequence of Brachyspira hampsonii genomovar I strain NSH-16 (ATCC BAA-2463).</title>
        <authorList>
            <person name="Mirajkar N.S."/>
            <person name="Gebhart C.J."/>
        </authorList>
    </citation>
    <scope>NUCLEOTIDE SEQUENCE [LARGE SCALE GENOMIC DNA]</scope>
    <source>
        <strain evidence="2 3">NSH-16</strain>
    </source>
</reference>
<dbReference type="RefSeq" id="WP_008727796.1">
    <property type="nucleotide sequence ID" value="NZ_CP019914.1"/>
</dbReference>
<feature type="signal peptide" evidence="1">
    <location>
        <begin position="1"/>
        <end position="21"/>
    </location>
</feature>
<dbReference type="Pfam" id="PF05540">
    <property type="entry name" value="Serpulina_VSP"/>
    <property type="match status" value="1"/>
</dbReference>
<dbReference type="EMBL" id="CP019914">
    <property type="protein sequence ID" value="ASJ21831.1"/>
    <property type="molecule type" value="Genomic_DNA"/>
</dbReference>
<dbReference type="InterPro" id="IPR008838">
    <property type="entry name" value="Variable_surface_protein_TREHY"/>
</dbReference>
<evidence type="ECO:0000313" key="2">
    <source>
        <dbReference type="EMBL" id="ASJ21831.1"/>
    </source>
</evidence>
<protein>
    <submittedName>
        <fullName evidence="2">Cell surface protein</fullName>
    </submittedName>
</protein>
<evidence type="ECO:0000256" key="1">
    <source>
        <dbReference type="SAM" id="SignalP"/>
    </source>
</evidence>
<keyword evidence="1" id="KW-0732">Signal</keyword>
<dbReference type="Proteomes" id="UP000264880">
    <property type="component" value="Chromosome"/>
</dbReference>
<name>A0AAC9TWI6_9SPIR</name>